<dbReference type="InterPro" id="IPR003105">
    <property type="entry name" value="SRA_YDG"/>
</dbReference>
<evidence type="ECO:0000256" key="1">
    <source>
        <dbReference type="ARBA" id="ARBA00004286"/>
    </source>
</evidence>
<dbReference type="Gramene" id="EFJ33395">
    <property type="protein sequence ID" value="EFJ33395"/>
    <property type="gene ID" value="SELMODRAFT_407168"/>
</dbReference>
<organism evidence="6">
    <name type="scientific">Selaginella moellendorffii</name>
    <name type="common">Spikemoss</name>
    <dbReference type="NCBI Taxonomy" id="88036"/>
    <lineage>
        <taxon>Eukaryota</taxon>
        <taxon>Viridiplantae</taxon>
        <taxon>Streptophyta</taxon>
        <taxon>Embryophyta</taxon>
        <taxon>Tracheophyta</taxon>
        <taxon>Lycopodiopsida</taxon>
        <taxon>Selaginellales</taxon>
        <taxon>Selaginellaceae</taxon>
        <taxon>Selaginella</taxon>
    </lineage>
</organism>
<proteinExistence type="predicted"/>
<evidence type="ECO:0000313" key="6">
    <source>
        <dbReference type="Proteomes" id="UP000001514"/>
    </source>
</evidence>
<evidence type="ECO:0000313" key="5">
    <source>
        <dbReference type="EMBL" id="EFJ33395.1"/>
    </source>
</evidence>
<dbReference type="Proteomes" id="UP000001514">
    <property type="component" value="Unassembled WGS sequence"/>
</dbReference>
<evidence type="ECO:0000256" key="2">
    <source>
        <dbReference type="ARBA" id="ARBA00023242"/>
    </source>
</evidence>
<dbReference type="AlphaFoldDB" id="D8R446"/>
<dbReference type="OrthoDB" id="5792673at2759"/>
<keyword evidence="6" id="KW-1185">Reference proteome</keyword>
<reference evidence="5 6" key="1">
    <citation type="journal article" date="2011" name="Science">
        <title>The Selaginella genome identifies genetic changes associated with the evolution of vascular plants.</title>
        <authorList>
            <person name="Banks J.A."/>
            <person name="Nishiyama T."/>
            <person name="Hasebe M."/>
            <person name="Bowman J.L."/>
            <person name="Gribskov M."/>
            <person name="dePamphilis C."/>
            <person name="Albert V.A."/>
            <person name="Aono N."/>
            <person name="Aoyama T."/>
            <person name="Ambrose B.A."/>
            <person name="Ashton N.W."/>
            <person name="Axtell M.J."/>
            <person name="Barker E."/>
            <person name="Barker M.S."/>
            <person name="Bennetzen J.L."/>
            <person name="Bonawitz N.D."/>
            <person name="Chapple C."/>
            <person name="Cheng C."/>
            <person name="Correa L.G."/>
            <person name="Dacre M."/>
            <person name="DeBarry J."/>
            <person name="Dreyer I."/>
            <person name="Elias M."/>
            <person name="Engstrom E.M."/>
            <person name="Estelle M."/>
            <person name="Feng L."/>
            <person name="Finet C."/>
            <person name="Floyd S.K."/>
            <person name="Frommer W.B."/>
            <person name="Fujita T."/>
            <person name="Gramzow L."/>
            <person name="Gutensohn M."/>
            <person name="Harholt J."/>
            <person name="Hattori M."/>
            <person name="Heyl A."/>
            <person name="Hirai T."/>
            <person name="Hiwatashi Y."/>
            <person name="Ishikawa M."/>
            <person name="Iwata M."/>
            <person name="Karol K.G."/>
            <person name="Koehler B."/>
            <person name="Kolukisaoglu U."/>
            <person name="Kubo M."/>
            <person name="Kurata T."/>
            <person name="Lalonde S."/>
            <person name="Li K."/>
            <person name="Li Y."/>
            <person name="Litt A."/>
            <person name="Lyons E."/>
            <person name="Manning G."/>
            <person name="Maruyama T."/>
            <person name="Michael T.P."/>
            <person name="Mikami K."/>
            <person name="Miyazaki S."/>
            <person name="Morinaga S."/>
            <person name="Murata T."/>
            <person name="Mueller-Roeber B."/>
            <person name="Nelson D.R."/>
            <person name="Obara M."/>
            <person name="Oguri Y."/>
            <person name="Olmstead R.G."/>
            <person name="Onodera N."/>
            <person name="Petersen B.L."/>
            <person name="Pils B."/>
            <person name="Prigge M."/>
            <person name="Rensing S.A."/>
            <person name="Riano-Pachon D.M."/>
            <person name="Roberts A.W."/>
            <person name="Sato Y."/>
            <person name="Scheller H.V."/>
            <person name="Schulz B."/>
            <person name="Schulz C."/>
            <person name="Shakirov E.V."/>
            <person name="Shibagaki N."/>
            <person name="Shinohara N."/>
            <person name="Shippen D.E."/>
            <person name="Soerensen I."/>
            <person name="Sotooka R."/>
            <person name="Sugimoto N."/>
            <person name="Sugita M."/>
            <person name="Sumikawa N."/>
            <person name="Tanurdzic M."/>
            <person name="Theissen G."/>
            <person name="Ulvskov P."/>
            <person name="Wakazuki S."/>
            <person name="Weng J.K."/>
            <person name="Willats W.W."/>
            <person name="Wipf D."/>
            <person name="Wolf P.G."/>
            <person name="Yang L."/>
            <person name="Zimmer A.D."/>
            <person name="Zhu Q."/>
            <person name="Mitros T."/>
            <person name="Hellsten U."/>
            <person name="Loque D."/>
            <person name="Otillar R."/>
            <person name="Salamov A."/>
            <person name="Schmutz J."/>
            <person name="Shapiro H."/>
            <person name="Lindquist E."/>
            <person name="Lucas S."/>
            <person name="Rokhsar D."/>
            <person name="Grigoriev I.V."/>
        </authorList>
    </citation>
    <scope>NUCLEOTIDE SEQUENCE [LARGE SCALE GENOMIC DNA]</scope>
</reference>
<dbReference type="eggNOG" id="ENOG502S1J4">
    <property type="taxonomic scope" value="Eukaryota"/>
</dbReference>
<sequence length="178" mass="20169">MWLNRVKYFGHVPGVEVGDVFHFRVELCIVGLHGHIQGGISWIGGDDNKWGEPVANSIVLSGGYEDDDSGERFVYHGAGGNHQNTARPGCYAQDQSLDRGNLALANAFLFQVPIRVIRGIESGFKKKSYRYDGLFRVTRYWDEVDGDGWTVYKFLVERKGMSFDKNEVAKNLRKYRTS</sequence>
<accession>D8R446</accession>
<dbReference type="SMART" id="SM00466">
    <property type="entry name" value="SRA"/>
    <property type="match status" value="1"/>
</dbReference>
<dbReference type="InParanoid" id="D8R446"/>
<dbReference type="PANTHER" id="PTHR45660">
    <property type="entry name" value="HISTONE-LYSINE N-METHYLTRANSFERASE SETMAR"/>
    <property type="match status" value="1"/>
</dbReference>
<comment type="subcellular location">
    <subcellularLocation>
        <location evidence="1">Chromosome</location>
    </subcellularLocation>
    <subcellularLocation>
        <location evidence="3">Nucleus</location>
    </subcellularLocation>
</comment>
<dbReference type="GO" id="GO:0042054">
    <property type="term" value="F:histone methyltransferase activity"/>
    <property type="evidence" value="ECO:0000318"/>
    <property type="project" value="GO_Central"/>
</dbReference>
<dbReference type="Pfam" id="PF02182">
    <property type="entry name" value="SAD_SRA"/>
    <property type="match status" value="1"/>
</dbReference>
<dbReference type="Gene3D" id="2.30.280.10">
    <property type="entry name" value="SRA-YDG"/>
    <property type="match status" value="1"/>
</dbReference>
<dbReference type="PROSITE" id="PS51015">
    <property type="entry name" value="YDG"/>
    <property type="match status" value="1"/>
</dbReference>
<feature type="domain" description="YDG" evidence="4">
    <location>
        <begin position="10"/>
        <end position="158"/>
    </location>
</feature>
<dbReference type="GO" id="GO:0005694">
    <property type="term" value="C:chromosome"/>
    <property type="evidence" value="ECO:0007669"/>
    <property type="project" value="UniProtKB-SubCell"/>
</dbReference>
<dbReference type="EMBL" id="GL377571">
    <property type="protein sequence ID" value="EFJ33395.1"/>
    <property type="molecule type" value="Genomic_DNA"/>
</dbReference>
<dbReference type="GO" id="GO:0003690">
    <property type="term" value="F:double-stranded DNA binding"/>
    <property type="evidence" value="ECO:0000318"/>
    <property type="project" value="GO_Central"/>
</dbReference>
<dbReference type="STRING" id="88036.D8R446"/>
<dbReference type="InterPro" id="IPR036987">
    <property type="entry name" value="SRA-YDG_sf"/>
</dbReference>
<evidence type="ECO:0000259" key="4">
    <source>
        <dbReference type="PROSITE" id="PS51015"/>
    </source>
</evidence>
<dbReference type="GO" id="GO:0005634">
    <property type="term" value="C:nucleus"/>
    <property type="evidence" value="ECO:0007669"/>
    <property type="project" value="UniProtKB-SubCell"/>
</dbReference>
<name>D8R446_SELML</name>
<protein>
    <recommendedName>
        <fullName evidence="4">YDG domain-containing protein</fullName>
    </recommendedName>
</protein>
<dbReference type="SUPFAM" id="SSF88697">
    <property type="entry name" value="PUA domain-like"/>
    <property type="match status" value="1"/>
</dbReference>
<dbReference type="PANTHER" id="PTHR45660:SF13">
    <property type="entry name" value="HISTONE-LYSINE N-METHYLTRANSFERASE SETMAR"/>
    <property type="match status" value="1"/>
</dbReference>
<keyword evidence="2 3" id="KW-0539">Nucleus</keyword>
<dbReference type="HOGENOM" id="CLU_090083_2_0_1"/>
<gene>
    <name evidence="5" type="ORF">SELMODRAFT_407168</name>
</gene>
<dbReference type="KEGG" id="smo:SELMODRAFT_407168"/>
<evidence type="ECO:0000256" key="3">
    <source>
        <dbReference type="PROSITE-ProRule" id="PRU00358"/>
    </source>
</evidence>
<dbReference type="InterPro" id="IPR015947">
    <property type="entry name" value="PUA-like_sf"/>
</dbReference>
<dbReference type="OMA" id="KYAPRNG"/>
<dbReference type="InterPro" id="IPR051357">
    <property type="entry name" value="H3K9_HMTase_SUVAR3-9"/>
</dbReference>